<gene>
    <name evidence="2" type="ORF">AAE3_LOCUS12185</name>
</gene>
<evidence type="ECO:0000256" key="1">
    <source>
        <dbReference type="SAM" id="MobiDB-lite"/>
    </source>
</evidence>
<accession>A0A8S0XZQ4</accession>
<dbReference type="AlphaFoldDB" id="A0A8S0XZQ4"/>
<reference evidence="2 3" key="1">
    <citation type="submission" date="2020-01" db="EMBL/GenBank/DDBJ databases">
        <authorList>
            <person name="Gupta K D."/>
        </authorList>
    </citation>
    <scope>NUCLEOTIDE SEQUENCE [LARGE SCALE GENOMIC DNA]</scope>
</reference>
<feature type="compositionally biased region" description="Polar residues" evidence="1">
    <location>
        <begin position="290"/>
        <end position="302"/>
    </location>
</feature>
<keyword evidence="3" id="KW-1185">Reference proteome</keyword>
<comment type="caution">
    <text evidence="2">The sequence shown here is derived from an EMBL/GenBank/DDBJ whole genome shotgun (WGS) entry which is preliminary data.</text>
</comment>
<feature type="compositionally biased region" description="Polar residues" evidence="1">
    <location>
        <begin position="51"/>
        <end position="60"/>
    </location>
</feature>
<organism evidence="2 3">
    <name type="scientific">Cyclocybe aegerita</name>
    <name type="common">Black poplar mushroom</name>
    <name type="synonym">Agrocybe aegerita</name>
    <dbReference type="NCBI Taxonomy" id="1973307"/>
    <lineage>
        <taxon>Eukaryota</taxon>
        <taxon>Fungi</taxon>
        <taxon>Dikarya</taxon>
        <taxon>Basidiomycota</taxon>
        <taxon>Agaricomycotina</taxon>
        <taxon>Agaricomycetes</taxon>
        <taxon>Agaricomycetidae</taxon>
        <taxon>Agaricales</taxon>
        <taxon>Agaricineae</taxon>
        <taxon>Bolbitiaceae</taxon>
        <taxon>Cyclocybe</taxon>
    </lineage>
</organism>
<feature type="region of interest" description="Disordered" evidence="1">
    <location>
        <begin position="231"/>
        <end position="302"/>
    </location>
</feature>
<name>A0A8S0XZQ4_CYCAE</name>
<protein>
    <submittedName>
        <fullName evidence="2">Uncharacterized protein</fullName>
    </submittedName>
</protein>
<sequence>MPGDDSNGQMADRPISDLVNPSPHRRHSHMQPTHPRHHPSQSSGHGRFLSSPISSSQNVHQHPPAGLQGPSLSYASVPVPYAQRPSYGGQYATFHHPAPKTTAPYAFPHTYHFPAVPESSAELQSAHTNYQLQHHAPIYSYQSPSPEGGSSSHPTFSLYPLYQSSSSTAPTSPHMASTSSQSSPVSTSFVGPGLPSIHYPSLMSPTPYLYPTQSYQASPMYQSQYHPPYGQHSPAAVGAEPQGTWHYIPHSNPTSSPDGVQPYYSPVDGSYFPGPSLSTASPSAHADFASPSSQRLSQHAME</sequence>
<evidence type="ECO:0000313" key="3">
    <source>
        <dbReference type="Proteomes" id="UP000467700"/>
    </source>
</evidence>
<feature type="region of interest" description="Disordered" evidence="1">
    <location>
        <begin position="167"/>
        <end position="187"/>
    </location>
</feature>
<feature type="region of interest" description="Disordered" evidence="1">
    <location>
        <begin position="1"/>
        <end position="71"/>
    </location>
</feature>
<feature type="compositionally biased region" description="Polar residues" evidence="1">
    <location>
        <begin position="167"/>
        <end position="176"/>
    </location>
</feature>
<evidence type="ECO:0000313" key="2">
    <source>
        <dbReference type="EMBL" id="CAA7269941.1"/>
    </source>
</evidence>
<feature type="compositionally biased region" description="Low complexity" evidence="1">
    <location>
        <begin position="177"/>
        <end position="187"/>
    </location>
</feature>
<dbReference type="EMBL" id="CACVBS010000083">
    <property type="protein sequence ID" value="CAA7269941.1"/>
    <property type="molecule type" value="Genomic_DNA"/>
</dbReference>
<dbReference type="OrthoDB" id="10616104at2759"/>
<proteinExistence type="predicted"/>
<dbReference type="Proteomes" id="UP000467700">
    <property type="component" value="Unassembled WGS sequence"/>
</dbReference>
<feature type="compositionally biased region" description="Basic residues" evidence="1">
    <location>
        <begin position="23"/>
        <end position="39"/>
    </location>
</feature>